<gene>
    <name evidence="6" type="ORF">CLV97_102172</name>
</gene>
<evidence type="ECO:0000256" key="3">
    <source>
        <dbReference type="PROSITE-ProRule" id="PRU10007"/>
    </source>
</evidence>
<dbReference type="InterPro" id="IPR016163">
    <property type="entry name" value="Ald_DH_C"/>
</dbReference>
<dbReference type="SUPFAM" id="SSF53720">
    <property type="entry name" value="ALDH-like"/>
    <property type="match status" value="1"/>
</dbReference>
<evidence type="ECO:0000256" key="2">
    <source>
        <dbReference type="ARBA" id="ARBA00023002"/>
    </source>
</evidence>
<evidence type="ECO:0000313" key="6">
    <source>
        <dbReference type="EMBL" id="PRX42383.1"/>
    </source>
</evidence>
<comment type="similarity">
    <text evidence="1 4">Belongs to the aldehyde dehydrogenase family.</text>
</comment>
<keyword evidence="2 4" id="KW-0560">Oxidoreductase</keyword>
<evidence type="ECO:0000313" key="7">
    <source>
        <dbReference type="Proteomes" id="UP000237797"/>
    </source>
</evidence>
<dbReference type="Proteomes" id="UP000237797">
    <property type="component" value="Unassembled WGS sequence"/>
</dbReference>
<dbReference type="PANTHER" id="PTHR11699">
    <property type="entry name" value="ALDEHYDE DEHYDROGENASE-RELATED"/>
    <property type="match status" value="1"/>
</dbReference>
<evidence type="ECO:0000256" key="4">
    <source>
        <dbReference type="RuleBase" id="RU003345"/>
    </source>
</evidence>
<dbReference type="EMBL" id="PVNE01000002">
    <property type="protein sequence ID" value="PRX42383.1"/>
    <property type="molecule type" value="Genomic_DNA"/>
</dbReference>
<dbReference type="RefSeq" id="WP_106343897.1">
    <property type="nucleotide sequence ID" value="NZ_PVNE01000002.1"/>
</dbReference>
<dbReference type="Pfam" id="PF00171">
    <property type="entry name" value="Aldedh"/>
    <property type="match status" value="1"/>
</dbReference>
<dbReference type="GO" id="GO:0016620">
    <property type="term" value="F:oxidoreductase activity, acting on the aldehyde or oxo group of donors, NAD or NADP as acceptor"/>
    <property type="evidence" value="ECO:0007669"/>
    <property type="project" value="InterPro"/>
</dbReference>
<evidence type="ECO:0000259" key="5">
    <source>
        <dbReference type="Pfam" id="PF00171"/>
    </source>
</evidence>
<dbReference type="Gene3D" id="3.40.605.10">
    <property type="entry name" value="Aldehyde Dehydrogenase, Chain A, domain 1"/>
    <property type="match status" value="1"/>
</dbReference>
<dbReference type="OrthoDB" id="9762913at2"/>
<name>A0A2T0LIW3_9BACL</name>
<dbReference type="FunFam" id="3.40.605.10:FF:000007">
    <property type="entry name" value="NAD/NADP-dependent betaine aldehyde dehydrogenase"/>
    <property type="match status" value="1"/>
</dbReference>
<comment type="caution">
    <text evidence="6">The sequence shown here is derived from an EMBL/GenBank/DDBJ whole genome shotgun (WGS) entry which is preliminary data.</text>
</comment>
<sequence>MDRYGLWINGEFTESKRNEWFETRNPADQSVIARVARGRGEDVDAAVKAAKSAFESDGWQNMHPAERGRILLRASELIRRDRDELALLETMDNGKPLNQARTDIEVSARYFEYYAGVADKILGETIPVSPGYIDFTQREPFGVCGLIIPWNYPMQVAARTAAPALAAGNTVVLKPAEETPLTALKLGVLLKEAGLPDGAFNVVPGFGVEAGAALAAHSGIDHLSFTGSVPVGTEVMTSAAKNIVPVTLELGGKSPNIVFADADLEEAVRWVVNSIIQNAGQTCSAGSRLLVERSVHDQLVSMVKDRMESLTVGPGINNPDMGPIISEKQLNTVLRYISLAEEEGAEILTGGSRLEEGELAKGYFVQPTLLDHVPRGCRVATEEIFGPVLSTLVFDEVDEAISIANETPYGLVTGIHTRDLSKALTVAKKVRSGQVFINTYGAGGGVEMPFGGYGKSGFGREKGLEALLHFTQLKNVLIRYGSSLA</sequence>
<dbReference type="InterPro" id="IPR016162">
    <property type="entry name" value="Ald_DH_N"/>
</dbReference>
<dbReference type="InterPro" id="IPR016161">
    <property type="entry name" value="Ald_DH/histidinol_DH"/>
</dbReference>
<dbReference type="Gene3D" id="3.40.309.10">
    <property type="entry name" value="Aldehyde Dehydrogenase, Chain A, domain 2"/>
    <property type="match status" value="1"/>
</dbReference>
<organism evidence="6 7">
    <name type="scientific">Planifilum fimeticola</name>
    <dbReference type="NCBI Taxonomy" id="201975"/>
    <lineage>
        <taxon>Bacteria</taxon>
        <taxon>Bacillati</taxon>
        <taxon>Bacillota</taxon>
        <taxon>Bacilli</taxon>
        <taxon>Bacillales</taxon>
        <taxon>Thermoactinomycetaceae</taxon>
        <taxon>Planifilum</taxon>
    </lineage>
</organism>
<evidence type="ECO:0000256" key="1">
    <source>
        <dbReference type="ARBA" id="ARBA00009986"/>
    </source>
</evidence>
<dbReference type="InterPro" id="IPR015590">
    <property type="entry name" value="Aldehyde_DH_dom"/>
</dbReference>
<feature type="domain" description="Aldehyde dehydrogenase" evidence="5">
    <location>
        <begin position="13"/>
        <end position="476"/>
    </location>
</feature>
<accession>A0A2T0LIW3</accession>
<dbReference type="CDD" id="cd07109">
    <property type="entry name" value="ALDH_AAS00426"/>
    <property type="match status" value="1"/>
</dbReference>
<protein>
    <submittedName>
        <fullName evidence="6">Aldehyde dehydrogenase (NAD+)/betaine-aldehyde dehydrogenase</fullName>
    </submittedName>
</protein>
<dbReference type="FunFam" id="3.40.309.10:FF:000012">
    <property type="entry name" value="Betaine aldehyde dehydrogenase"/>
    <property type="match status" value="1"/>
</dbReference>
<feature type="active site" evidence="3">
    <location>
        <position position="249"/>
    </location>
</feature>
<proteinExistence type="inferred from homology"/>
<dbReference type="AlphaFoldDB" id="A0A2T0LIW3"/>
<reference evidence="6 7" key="1">
    <citation type="submission" date="2018-03" db="EMBL/GenBank/DDBJ databases">
        <title>Genomic Encyclopedia of Archaeal and Bacterial Type Strains, Phase II (KMG-II): from individual species to whole genera.</title>
        <authorList>
            <person name="Goeker M."/>
        </authorList>
    </citation>
    <scope>NUCLEOTIDE SEQUENCE [LARGE SCALE GENOMIC DNA]</scope>
    <source>
        <strain evidence="6 7">DSM 44946</strain>
    </source>
</reference>
<keyword evidence="7" id="KW-1185">Reference proteome</keyword>
<dbReference type="InterPro" id="IPR029510">
    <property type="entry name" value="Ald_DH_CS_GLU"/>
</dbReference>
<dbReference type="PROSITE" id="PS00687">
    <property type="entry name" value="ALDEHYDE_DEHYDR_GLU"/>
    <property type="match status" value="1"/>
</dbReference>